<organism evidence="3 4">
    <name type="scientific">Blyttiomyces helicus</name>
    <dbReference type="NCBI Taxonomy" id="388810"/>
    <lineage>
        <taxon>Eukaryota</taxon>
        <taxon>Fungi</taxon>
        <taxon>Fungi incertae sedis</taxon>
        <taxon>Chytridiomycota</taxon>
        <taxon>Chytridiomycota incertae sedis</taxon>
        <taxon>Chytridiomycetes</taxon>
        <taxon>Chytridiomycetes incertae sedis</taxon>
        <taxon>Blyttiomyces</taxon>
    </lineage>
</organism>
<dbReference type="Pfam" id="PF06772">
    <property type="entry name" value="LtrA"/>
    <property type="match status" value="1"/>
</dbReference>
<feature type="transmembrane region" description="Helical" evidence="2">
    <location>
        <begin position="280"/>
        <end position="298"/>
    </location>
</feature>
<dbReference type="Proteomes" id="UP000269721">
    <property type="component" value="Unassembled WGS sequence"/>
</dbReference>
<keyword evidence="2" id="KW-0812">Transmembrane</keyword>
<feature type="transmembrane region" description="Helical" evidence="2">
    <location>
        <begin position="215"/>
        <end position="236"/>
    </location>
</feature>
<feature type="region of interest" description="Disordered" evidence="1">
    <location>
        <begin position="392"/>
        <end position="411"/>
    </location>
</feature>
<sequence>MDEFGALEDIKIHEPSKEHAHKLLCSGKPRQYFVDDVLHRESKARKTTWDELFLDLVFVAAINRVGTILKTNDVDGALVNQFAITFIPPNPPDLPPSRPPQIWKAWQTIQAYTNRFGSSDFLSKLMLWLHTLLIAALGITSENVYTSPDSENTSRLFAGTVVAIGVLDIVAHARVLVFYPEFTGSMIMFMVGHMFERAPFAISMAVDEKWHTMLWWLAIGLDYFGRVVLLLFYRYVYHPKIAVNIEHAAERLGLLTLIMLGEVVVSILWDSTDEQISKGYIATMLGLIIAISFQWLYYNVDGSFFYTHALRRSVLHGIIWSQLHLPLHICVIAGGAALYVLIQLTADPTASPSALIRWLFLGGFGIAMFILALIGLTHRGFEGSLTPTPVPGTSAATLSDDQHPEADEATSGRPALLKKRVRLATRAGVASILCIMAGTVTEASPLTIVGVTAALCMGQTLLEEWGRLLKAKRASVRRGRRPRPPNACRLAPPATITTPAALWDVYYVRRGRSASRRRKAAGAGMTDKHGLPK</sequence>
<dbReference type="PANTHER" id="PTHR36840:SF1">
    <property type="entry name" value="BLL5714 PROTEIN"/>
    <property type="match status" value="1"/>
</dbReference>
<evidence type="ECO:0000256" key="2">
    <source>
        <dbReference type="SAM" id="Phobius"/>
    </source>
</evidence>
<dbReference type="OrthoDB" id="191995at2759"/>
<keyword evidence="2" id="KW-1133">Transmembrane helix</keyword>
<evidence type="ECO:0000313" key="4">
    <source>
        <dbReference type="Proteomes" id="UP000269721"/>
    </source>
</evidence>
<dbReference type="InterPro" id="IPR010640">
    <property type="entry name" value="Low_temperature_requirement_A"/>
</dbReference>
<dbReference type="EMBL" id="KZ996057">
    <property type="protein sequence ID" value="RKO89499.1"/>
    <property type="molecule type" value="Genomic_DNA"/>
</dbReference>
<protein>
    <submittedName>
        <fullName evidence="3">Bacterial low temperature requirement A protein-domain-containing protein</fullName>
    </submittedName>
</protein>
<keyword evidence="2" id="KW-0472">Membrane</keyword>
<reference evidence="4" key="1">
    <citation type="journal article" date="2018" name="Nat. Microbiol.">
        <title>Leveraging single-cell genomics to expand the fungal tree of life.</title>
        <authorList>
            <person name="Ahrendt S.R."/>
            <person name="Quandt C.A."/>
            <person name="Ciobanu D."/>
            <person name="Clum A."/>
            <person name="Salamov A."/>
            <person name="Andreopoulos B."/>
            <person name="Cheng J.F."/>
            <person name="Woyke T."/>
            <person name="Pelin A."/>
            <person name="Henrissat B."/>
            <person name="Reynolds N.K."/>
            <person name="Benny G.L."/>
            <person name="Smith M.E."/>
            <person name="James T.Y."/>
            <person name="Grigoriev I.V."/>
        </authorList>
    </citation>
    <scope>NUCLEOTIDE SEQUENCE [LARGE SCALE GENOMIC DNA]</scope>
</reference>
<keyword evidence="4" id="KW-1185">Reference proteome</keyword>
<evidence type="ECO:0000313" key="3">
    <source>
        <dbReference type="EMBL" id="RKO89499.1"/>
    </source>
</evidence>
<feature type="transmembrane region" description="Helical" evidence="2">
    <location>
        <begin position="248"/>
        <end position="268"/>
    </location>
</feature>
<dbReference type="PANTHER" id="PTHR36840">
    <property type="entry name" value="BLL5714 PROTEIN"/>
    <property type="match status" value="1"/>
</dbReference>
<gene>
    <name evidence="3" type="ORF">BDK51DRAFT_40477</name>
</gene>
<feature type="transmembrane region" description="Helical" evidence="2">
    <location>
        <begin position="153"/>
        <end position="170"/>
    </location>
</feature>
<feature type="transmembrane region" description="Helical" evidence="2">
    <location>
        <begin position="319"/>
        <end position="342"/>
    </location>
</feature>
<evidence type="ECO:0000256" key="1">
    <source>
        <dbReference type="SAM" id="MobiDB-lite"/>
    </source>
</evidence>
<feature type="transmembrane region" description="Helical" evidence="2">
    <location>
        <begin position="354"/>
        <end position="376"/>
    </location>
</feature>
<feature type="transmembrane region" description="Helical" evidence="2">
    <location>
        <begin position="125"/>
        <end position="141"/>
    </location>
</feature>
<accession>A0A4P9WA87</accession>
<name>A0A4P9WA87_9FUNG</name>
<dbReference type="AlphaFoldDB" id="A0A4P9WA87"/>
<proteinExistence type="predicted"/>